<evidence type="ECO:0000256" key="5">
    <source>
        <dbReference type="ARBA" id="ARBA00022723"/>
    </source>
</evidence>
<dbReference type="InterPro" id="IPR035927">
    <property type="entry name" value="DUSP-like_sf"/>
</dbReference>
<evidence type="ECO:0000256" key="9">
    <source>
        <dbReference type="ARBA" id="ARBA00022807"/>
    </source>
</evidence>
<evidence type="ECO:0000259" key="15">
    <source>
        <dbReference type="PROSITE" id="PS50865"/>
    </source>
</evidence>
<feature type="domain" description="MYND-type" evidence="15">
    <location>
        <begin position="310"/>
        <end position="347"/>
    </location>
</feature>
<dbReference type="SUPFAM" id="SSF54001">
    <property type="entry name" value="Cysteine proteinases"/>
    <property type="match status" value="2"/>
</dbReference>
<evidence type="ECO:0000259" key="14">
    <source>
        <dbReference type="PROSITE" id="PS50235"/>
    </source>
</evidence>
<dbReference type="SUPFAM" id="SSF144232">
    <property type="entry name" value="HIT/MYND zinc finger-like"/>
    <property type="match status" value="1"/>
</dbReference>
<dbReference type="InterPro" id="IPR018200">
    <property type="entry name" value="USP_CS"/>
</dbReference>
<dbReference type="InterPro" id="IPR028889">
    <property type="entry name" value="USP"/>
</dbReference>
<keyword evidence="7" id="KW-0833">Ubl conjugation pathway</keyword>
<evidence type="ECO:0000259" key="16">
    <source>
        <dbReference type="PROSITE" id="PS51283"/>
    </source>
</evidence>
<feature type="compositionally biased region" description="Low complexity" evidence="13">
    <location>
        <begin position="814"/>
        <end position="846"/>
    </location>
</feature>
<dbReference type="PROSITE" id="PS01360">
    <property type="entry name" value="ZF_MYND_1"/>
    <property type="match status" value="1"/>
</dbReference>
<feature type="compositionally biased region" description="Basic and acidic residues" evidence="13">
    <location>
        <begin position="742"/>
        <end position="751"/>
    </location>
</feature>
<dbReference type="PANTHER" id="PTHR21646">
    <property type="entry name" value="UBIQUITIN CARBOXYL-TERMINAL HYDROLASE"/>
    <property type="match status" value="1"/>
</dbReference>
<dbReference type="Gene3D" id="3.30.2230.10">
    <property type="entry name" value="DUSP-like"/>
    <property type="match status" value="1"/>
</dbReference>
<evidence type="ECO:0000256" key="2">
    <source>
        <dbReference type="ARBA" id="ARBA00009085"/>
    </source>
</evidence>
<feature type="domain" description="DUSP" evidence="16">
    <location>
        <begin position="16"/>
        <end position="154"/>
    </location>
</feature>
<protein>
    <recommendedName>
        <fullName evidence="3">ubiquitinyl hydrolase 1</fullName>
        <ecNumber evidence="3">3.4.19.12</ecNumber>
    </recommendedName>
</protein>
<dbReference type="PROSITE" id="PS51283">
    <property type="entry name" value="DUSP"/>
    <property type="match status" value="1"/>
</dbReference>
<evidence type="ECO:0000256" key="7">
    <source>
        <dbReference type="ARBA" id="ARBA00022786"/>
    </source>
</evidence>
<feature type="compositionally biased region" description="Low complexity" evidence="13">
    <location>
        <begin position="1069"/>
        <end position="1082"/>
    </location>
</feature>
<keyword evidence="18" id="KW-1185">Reference proteome</keyword>
<feature type="coiled-coil region" evidence="12">
    <location>
        <begin position="603"/>
        <end position="630"/>
    </location>
</feature>
<reference evidence="18" key="1">
    <citation type="journal article" date="2006" name="PLoS Biol.">
        <title>Macronuclear genome sequence of the ciliate Tetrahymena thermophila, a model eukaryote.</title>
        <authorList>
            <person name="Eisen J.A."/>
            <person name="Coyne R.S."/>
            <person name="Wu M."/>
            <person name="Wu D."/>
            <person name="Thiagarajan M."/>
            <person name="Wortman J.R."/>
            <person name="Badger J.H."/>
            <person name="Ren Q."/>
            <person name="Amedeo P."/>
            <person name="Jones K.M."/>
            <person name="Tallon L.J."/>
            <person name="Delcher A.L."/>
            <person name="Salzberg S.L."/>
            <person name="Silva J.C."/>
            <person name="Haas B.J."/>
            <person name="Majoros W.H."/>
            <person name="Farzad M."/>
            <person name="Carlton J.M."/>
            <person name="Smith R.K. Jr."/>
            <person name="Garg J."/>
            <person name="Pearlman R.E."/>
            <person name="Karrer K.M."/>
            <person name="Sun L."/>
            <person name="Manning G."/>
            <person name="Elde N.C."/>
            <person name="Turkewitz A.P."/>
            <person name="Asai D.J."/>
            <person name="Wilkes D.E."/>
            <person name="Wang Y."/>
            <person name="Cai H."/>
            <person name="Collins K."/>
            <person name="Stewart B.A."/>
            <person name="Lee S.R."/>
            <person name="Wilamowska K."/>
            <person name="Weinberg Z."/>
            <person name="Ruzzo W.L."/>
            <person name="Wloga D."/>
            <person name="Gaertig J."/>
            <person name="Frankel J."/>
            <person name="Tsao C.-C."/>
            <person name="Gorovsky M.A."/>
            <person name="Keeling P.J."/>
            <person name="Waller R.F."/>
            <person name="Patron N.J."/>
            <person name="Cherry J.M."/>
            <person name="Stover N.A."/>
            <person name="Krieger C.J."/>
            <person name="del Toro C."/>
            <person name="Ryder H.F."/>
            <person name="Williamson S.C."/>
            <person name="Barbeau R.A."/>
            <person name="Hamilton E.P."/>
            <person name="Orias E."/>
        </authorList>
    </citation>
    <scope>NUCLEOTIDE SEQUENCE [LARGE SCALE GENOMIC DNA]</scope>
    <source>
        <strain evidence="18">SB210</strain>
    </source>
</reference>
<sequence length="1354" mass="156589">MSQQSQKTSQDQQRDLLIDEAQKAHKLIIQSDQKFRKQLDIKICYLISRNWFNQWCEYVGYLEVIADLEPESEKFALIKPNRLINEEFISQQADQTLNISLFKFDEKIVQESKFLNILLKQDQNLNTFKIVDEETWKFFSSRYPGGFEISRPVFHYQHRIIQNVQLLQPEIVVYNDELVQKIGQLSDLQLKNGQNPLNFKRCQLPSFYTLSQLKDLMKRQFNVDKVRVWRFDASQKKEEIQLQTGKQVKQKQYQIRARELVEQQIGGHLVLQDIIKNHYCLIIELPIRGNFQLIQSSQSQIANGKFQGVCEYCTKILELSVRCVCKQVAYCSQNCKYKDQDFHSHTCDVAADSESDEEMNSLPLEISGKAGLKNIGNTCYLAAALQNIYITSEFSQKFTMNEINSTPNKKCKLLQKFSKLLKEMTMLNEESIEPWSFKTQLGQINQMFSGNYQHDAAEFITCLFDAINEECQKDNIEGAKQDINLSKPDQFWSYCVKQGYNKALIESFLGLYESSIECPECQNTSLSYDPFTILSLPIKQKPIVKQIMVNLIKENIALDVIHTKTSYTTGKTTILDLILFVCQENQIEYKNNIVVCTYNGESIQQAYIKSEQLQKNVEDLETELEGKNKSLLFYEVSYDLSTFDPLKHKLIKMDYSRMGKTQIGIMQVDEKTTFSAPRVIIVERQQNMSSIYKQIFSGLSEIYPEAYQLVKDSFAEYKEIQLETEQDNEQQNTKSTSLNDLEEQRKKEDAKWNGASNTKDQIDQKQQIQQQNNGSSSNQKQSPPKQQQQQIQQNQISINDGWGDFEIPTILPKKQNQQQKSTQKQQTNQKNEQQLTQPTQNQQLPKQPEKKQQPQALQAQQSQTSSQALTQASSNSIQSAQSTASNDGGWGWDSEIYVAPKKAAPTPVQQKPQVLPSAAKQVNQQQGKSDEDDFTQVTQHKKGKNSKQNNKEVVQEQNTLSKTQNLNQQNNSKNNQNKASENQKQNNNNNGNFANQNGQSNQKTILNGQQQAKPQSKQQQQQNIVNPFATWGDEDQPRNITEPEQEKKSLTSSKQLIEKQQQQSEIKVENQNQQEESTSNQNLAVNQNNKPNKSKTVIQKEDFSELLTKLPFSVNIKSKKSRIGGVFKCYFCGKQNCQNCTLPFENQRTFSQLLQNYRDLLELELFWQKEQPPKTLYKSIIDQNQANSQAKKQNLPNLQYCLEEFSQKEQLSKENAWYCSKCQKQQQAFKKLSIKYAPNNLIIQIKRFKTNIQDGSKEKNYQQVIFPEYGFSLQSYADTQVSPSIPSSKFNGDIVYDLYGLIIHEGTTENGHYIAQCKYDKIWYSFDDDNISIVESEKVLNNKNAYILFYRLRK</sequence>
<gene>
    <name evidence="17" type="ORF">TTHERM_00338180</name>
</gene>
<feature type="compositionally biased region" description="Polar residues" evidence="13">
    <location>
        <begin position="1050"/>
        <end position="1065"/>
    </location>
</feature>
<feature type="domain" description="USP" evidence="14">
    <location>
        <begin position="370"/>
        <end position="1353"/>
    </location>
</feature>
<keyword evidence="6 11" id="KW-0863">Zinc-finger</keyword>
<feature type="region of interest" description="Disordered" evidence="13">
    <location>
        <begin position="723"/>
        <end position="794"/>
    </location>
</feature>
<keyword evidence="8 17" id="KW-0378">Hydrolase</keyword>
<dbReference type="InterPro" id="IPR002893">
    <property type="entry name" value="Znf_MYND"/>
</dbReference>
<feature type="compositionally biased region" description="Low complexity" evidence="13">
    <location>
        <begin position="957"/>
        <end position="1000"/>
    </location>
</feature>
<dbReference type="MEROPS" id="C19.A13"/>
<dbReference type="OMA" id="SECHECR"/>
<evidence type="ECO:0000313" key="18">
    <source>
        <dbReference type="Proteomes" id="UP000009168"/>
    </source>
</evidence>
<feature type="compositionally biased region" description="Low complexity" evidence="13">
    <location>
        <begin position="853"/>
        <end position="886"/>
    </location>
</feature>
<dbReference type="Pfam" id="PF06337">
    <property type="entry name" value="DUSP"/>
    <property type="match status" value="1"/>
</dbReference>
<accession>I7MJZ3</accession>
<dbReference type="Pfam" id="PF00443">
    <property type="entry name" value="UCH"/>
    <property type="match status" value="1"/>
</dbReference>
<feature type="compositionally biased region" description="Polar residues" evidence="13">
    <location>
        <begin position="1083"/>
        <end position="1096"/>
    </location>
</feature>
<keyword evidence="9" id="KW-0788">Thiol protease</keyword>
<proteinExistence type="inferred from homology"/>
<dbReference type="SUPFAM" id="SSF143791">
    <property type="entry name" value="DUSP-like"/>
    <property type="match status" value="1"/>
</dbReference>
<dbReference type="InParanoid" id="I7MJZ3"/>
<dbReference type="KEGG" id="tet:TTHERM_00338180"/>
<dbReference type="InterPro" id="IPR001394">
    <property type="entry name" value="Peptidase_C19_UCH"/>
</dbReference>
<feature type="compositionally biased region" description="Low complexity" evidence="13">
    <location>
        <begin position="764"/>
        <end position="794"/>
    </location>
</feature>
<dbReference type="GO" id="GO:0016579">
    <property type="term" value="P:protein deubiquitination"/>
    <property type="evidence" value="ECO:0007669"/>
    <property type="project" value="InterPro"/>
</dbReference>
<dbReference type="Proteomes" id="UP000009168">
    <property type="component" value="Unassembled WGS sequence"/>
</dbReference>
<dbReference type="PROSITE" id="PS00972">
    <property type="entry name" value="USP_1"/>
    <property type="match status" value="1"/>
</dbReference>
<dbReference type="EMBL" id="GG662666">
    <property type="protein sequence ID" value="EAR97338.1"/>
    <property type="molecule type" value="Genomic_DNA"/>
</dbReference>
<keyword evidence="10" id="KW-0862">Zinc</keyword>
<dbReference type="PROSITE" id="PS00973">
    <property type="entry name" value="USP_2"/>
    <property type="match status" value="1"/>
</dbReference>
<dbReference type="GO" id="GO:0004843">
    <property type="term" value="F:cysteine-type deubiquitinase activity"/>
    <property type="evidence" value="ECO:0007669"/>
    <property type="project" value="InterPro"/>
</dbReference>
<dbReference type="eggNOG" id="KOG1870">
    <property type="taxonomic scope" value="Eukaryota"/>
</dbReference>
<evidence type="ECO:0000256" key="10">
    <source>
        <dbReference type="ARBA" id="ARBA00022833"/>
    </source>
</evidence>
<evidence type="ECO:0000256" key="3">
    <source>
        <dbReference type="ARBA" id="ARBA00012759"/>
    </source>
</evidence>
<evidence type="ECO:0000256" key="11">
    <source>
        <dbReference type="PROSITE-ProRule" id="PRU00134"/>
    </source>
</evidence>
<dbReference type="GO" id="GO:0008270">
    <property type="term" value="F:zinc ion binding"/>
    <property type="evidence" value="ECO:0007669"/>
    <property type="project" value="UniProtKB-KW"/>
</dbReference>
<comment type="similarity">
    <text evidence="2">Belongs to the peptidase C19 family.</text>
</comment>
<evidence type="ECO:0000256" key="13">
    <source>
        <dbReference type="SAM" id="MobiDB-lite"/>
    </source>
</evidence>
<evidence type="ECO:0000256" key="1">
    <source>
        <dbReference type="ARBA" id="ARBA00000707"/>
    </source>
</evidence>
<dbReference type="OrthoDB" id="265776at2759"/>
<dbReference type="EC" id="3.4.19.12" evidence="3"/>
<evidence type="ECO:0000313" key="17">
    <source>
        <dbReference type="EMBL" id="EAR97338.1"/>
    </source>
</evidence>
<feature type="compositionally biased region" description="Polar residues" evidence="13">
    <location>
        <begin position="729"/>
        <end position="739"/>
    </location>
</feature>
<keyword evidence="12" id="KW-0175">Coiled coil</keyword>
<dbReference type="RefSeq" id="XP_001017583.1">
    <property type="nucleotide sequence ID" value="XM_001017583.2"/>
</dbReference>
<dbReference type="HOGENOM" id="CLU_257505_0_0_1"/>
<dbReference type="InterPro" id="IPR038765">
    <property type="entry name" value="Papain-like_cys_pep_sf"/>
</dbReference>
<dbReference type="STRING" id="312017.I7MJZ3"/>
<organism evidence="17 18">
    <name type="scientific">Tetrahymena thermophila (strain SB210)</name>
    <dbReference type="NCBI Taxonomy" id="312017"/>
    <lineage>
        <taxon>Eukaryota</taxon>
        <taxon>Sar</taxon>
        <taxon>Alveolata</taxon>
        <taxon>Ciliophora</taxon>
        <taxon>Intramacronucleata</taxon>
        <taxon>Oligohymenophorea</taxon>
        <taxon>Hymenostomatida</taxon>
        <taxon>Tetrahymenina</taxon>
        <taxon>Tetrahymenidae</taxon>
        <taxon>Tetrahymena</taxon>
    </lineage>
</organism>
<feature type="region of interest" description="Disordered" evidence="13">
    <location>
        <begin position="903"/>
        <end position="1000"/>
    </location>
</feature>
<dbReference type="PANTHER" id="PTHR21646:SF24">
    <property type="entry name" value="UBIQUITIN CARBOXYL-TERMINAL HYDROLASE"/>
    <property type="match status" value="1"/>
</dbReference>
<keyword evidence="4" id="KW-0645">Protease</keyword>
<dbReference type="InterPro" id="IPR050185">
    <property type="entry name" value="Ub_carboxyl-term_hydrolase"/>
</dbReference>
<keyword evidence="5" id="KW-0479">Metal-binding</keyword>
<evidence type="ECO:0000256" key="12">
    <source>
        <dbReference type="SAM" id="Coils"/>
    </source>
</evidence>
<dbReference type="InterPro" id="IPR006615">
    <property type="entry name" value="Pept_C19_DUSP"/>
</dbReference>
<name>I7MJZ3_TETTS</name>
<evidence type="ECO:0000256" key="6">
    <source>
        <dbReference type="ARBA" id="ARBA00022771"/>
    </source>
</evidence>
<evidence type="ECO:0000256" key="4">
    <source>
        <dbReference type="ARBA" id="ARBA00022670"/>
    </source>
</evidence>
<feature type="region of interest" description="Disordered" evidence="13">
    <location>
        <begin position="1029"/>
        <end position="1096"/>
    </location>
</feature>
<dbReference type="PROSITE" id="PS50865">
    <property type="entry name" value="ZF_MYND_2"/>
    <property type="match status" value="1"/>
</dbReference>
<feature type="region of interest" description="Disordered" evidence="13">
    <location>
        <begin position="814"/>
        <end position="890"/>
    </location>
</feature>
<dbReference type="PROSITE" id="PS50235">
    <property type="entry name" value="USP_3"/>
    <property type="match status" value="1"/>
</dbReference>
<evidence type="ECO:0000256" key="8">
    <source>
        <dbReference type="ARBA" id="ARBA00022801"/>
    </source>
</evidence>
<comment type="catalytic activity">
    <reaction evidence="1">
        <text>Thiol-dependent hydrolysis of ester, thioester, amide, peptide and isopeptide bonds formed by the C-terminal Gly of ubiquitin (a 76-residue protein attached to proteins as an intracellular targeting signal).</text>
        <dbReference type="EC" id="3.4.19.12"/>
    </reaction>
</comment>
<dbReference type="Gene3D" id="3.90.70.10">
    <property type="entry name" value="Cysteine proteinases"/>
    <property type="match status" value="2"/>
</dbReference>
<dbReference type="GeneID" id="7840854"/>